<dbReference type="Gene3D" id="2.60.120.200">
    <property type="match status" value="1"/>
</dbReference>
<dbReference type="GO" id="GO:0004553">
    <property type="term" value="F:hydrolase activity, hydrolyzing O-glycosyl compounds"/>
    <property type="evidence" value="ECO:0007669"/>
    <property type="project" value="InterPro"/>
</dbReference>
<dbReference type="EMBL" id="KZ662722">
    <property type="protein sequence ID" value="PPS19986.1"/>
    <property type="molecule type" value="Genomic_DNA"/>
</dbReference>
<evidence type="ECO:0000313" key="3">
    <source>
        <dbReference type="Proteomes" id="UP000239757"/>
    </source>
</evidence>
<dbReference type="InterPro" id="IPR000757">
    <property type="entry name" value="Beta-glucanase-like"/>
</dbReference>
<dbReference type="Proteomes" id="UP000239757">
    <property type="component" value="Unassembled WGS sequence"/>
</dbReference>
<evidence type="ECO:0000313" key="2">
    <source>
        <dbReference type="EMBL" id="PPS19986.1"/>
    </source>
</evidence>
<dbReference type="AlphaFoldDB" id="A0A2P5YWK9"/>
<sequence>MIRFSSQTTCHKKRELDICSMRGDKDFDFTWGGKRGNVFNCGKLFSMSLDRVSGSGFQSMKECLFGRIAMQLKLGASTVIVFLIKSEGNTIGISSCRNVQFHEQQPANVAMSVSFGLHCLIPYVPLWANMFDHWWCSIIGGNGSHWFHLSDFHPSRTMRRAKHSLFGIWKFLSKVCRAFCSRCFKQEPLQLISPHQSQQGKTMIQQNRFLHEPSNRSLVELTRTRTPSALVLIAGLADVNSVKNKTEKRPYRFWSRLFWNPAVELTSG</sequence>
<organism evidence="2 3">
    <name type="scientific">Gossypium barbadense</name>
    <name type="common">Sea Island cotton</name>
    <name type="synonym">Hibiscus barbadensis</name>
    <dbReference type="NCBI Taxonomy" id="3634"/>
    <lineage>
        <taxon>Eukaryota</taxon>
        <taxon>Viridiplantae</taxon>
        <taxon>Streptophyta</taxon>
        <taxon>Embryophyta</taxon>
        <taxon>Tracheophyta</taxon>
        <taxon>Spermatophyta</taxon>
        <taxon>Magnoliopsida</taxon>
        <taxon>eudicotyledons</taxon>
        <taxon>Gunneridae</taxon>
        <taxon>Pentapetalae</taxon>
        <taxon>rosids</taxon>
        <taxon>malvids</taxon>
        <taxon>Malvales</taxon>
        <taxon>Malvaceae</taxon>
        <taxon>Malvoideae</taxon>
        <taxon>Gossypium</taxon>
    </lineage>
</organism>
<dbReference type="Pfam" id="PF00722">
    <property type="entry name" value="Glyco_hydro_16"/>
    <property type="match status" value="1"/>
</dbReference>
<name>A0A2P5YWK9_GOSBA</name>
<accession>A0A2P5YWK9</accession>
<protein>
    <recommendedName>
        <fullName evidence="1">GH16 domain-containing protein</fullName>
    </recommendedName>
</protein>
<dbReference type="GO" id="GO:0005975">
    <property type="term" value="P:carbohydrate metabolic process"/>
    <property type="evidence" value="ECO:0007669"/>
    <property type="project" value="InterPro"/>
</dbReference>
<dbReference type="OrthoDB" id="4781at2759"/>
<reference evidence="2 3" key="1">
    <citation type="submission" date="2015-01" db="EMBL/GenBank/DDBJ databases">
        <title>Genome of allotetraploid Gossypium barbadense reveals genomic plasticity and fiber elongation in cotton evolution.</title>
        <authorList>
            <person name="Chen X."/>
            <person name="Liu X."/>
            <person name="Zhao B."/>
            <person name="Zheng H."/>
            <person name="Hu Y."/>
            <person name="Lu G."/>
            <person name="Yang C."/>
            <person name="Chen J."/>
            <person name="Shan C."/>
            <person name="Zhang L."/>
            <person name="Zhou Y."/>
            <person name="Wang L."/>
            <person name="Guo W."/>
            <person name="Bai Y."/>
            <person name="Ruan J."/>
            <person name="Shangguan X."/>
            <person name="Mao Y."/>
            <person name="Jiang J."/>
            <person name="Zhu Y."/>
            <person name="Lei J."/>
            <person name="Kang H."/>
            <person name="Chen S."/>
            <person name="He X."/>
            <person name="Wang R."/>
            <person name="Wang Y."/>
            <person name="Chen J."/>
            <person name="Wang L."/>
            <person name="Yu S."/>
            <person name="Wang B."/>
            <person name="Wei J."/>
            <person name="Song S."/>
            <person name="Lu X."/>
            <person name="Gao Z."/>
            <person name="Gu W."/>
            <person name="Deng X."/>
            <person name="Ma D."/>
            <person name="Wang S."/>
            <person name="Liang W."/>
            <person name="Fang L."/>
            <person name="Cai C."/>
            <person name="Zhu X."/>
            <person name="Zhou B."/>
            <person name="Zhang Y."/>
            <person name="Chen Z."/>
            <person name="Xu S."/>
            <person name="Zhu R."/>
            <person name="Wang S."/>
            <person name="Zhang T."/>
            <person name="Zhao G."/>
        </authorList>
    </citation>
    <scope>NUCLEOTIDE SEQUENCE [LARGE SCALE GENOMIC DNA]</scope>
    <source>
        <strain evidence="3">cv. Xinhai21</strain>
        <tissue evidence="2">Leaf</tissue>
    </source>
</reference>
<feature type="domain" description="GH16" evidence="1">
    <location>
        <begin position="24"/>
        <end position="78"/>
    </location>
</feature>
<gene>
    <name evidence="2" type="ORF">GOBAR_AA00584</name>
</gene>
<evidence type="ECO:0000259" key="1">
    <source>
        <dbReference type="Pfam" id="PF00722"/>
    </source>
</evidence>
<proteinExistence type="predicted"/>